<dbReference type="PANTHER" id="PTHR22911:SF137">
    <property type="entry name" value="SOLUTE CARRIER FAMILY 35 MEMBER G2-RELATED"/>
    <property type="match status" value="1"/>
</dbReference>
<dbReference type="Pfam" id="PF00892">
    <property type="entry name" value="EamA"/>
    <property type="match status" value="1"/>
</dbReference>
<evidence type="ECO:0000256" key="1">
    <source>
        <dbReference type="SAM" id="Phobius"/>
    </source>
</evidence>
<keyword evidence="4" id="KW-1185">Reference proteome</keyword>
<dbReference type="AlphaFoldDB" id="A0A8K0EYN1"/>
<organism evidence="3 4">
    <name type="scientific">Branchiostoma lanceolatum</name>
    <name type="common">Common lancelet</name>
    <name type="synonym">Amphioxus lanceolatum</name>
    <dbReference type="NCBI Taxonomy" id="7740"/>
    <lineage>
        <taxon>Eukaryota</taxon>
        <taxon>Metazoa</taxon>
        <taxon>Chordata</taxon>
        <taxon>Cephalochordata</taxon>
        <taxon>Leptocardii</taxon>
        <taxon>Amphioxiformes</taxon>
        <taxon>Branchiostomatidae</taxon>
        <taxon>Branchiostoma</taxon>
    </lineage>
</organism>
<evidence type="ECO:0000313" key="3">
    <source>
        <dbReference type="EMBL" id="CAH1273838.1"/>
    </source>
</evidence>
<feature type="transmembrane region" description="Helical" evidence="1">
    <location>
        <begin position="80"/>
        <end position="104"/>
    </location>
</feature>
<reference evidence="3" key="1">
    <citation type="submission" date="2022-01" db="EMBL/GenBank/DDBJ databases">
        <authorList>
            <person name="Braso-Vives M."/>
        </authorList>
    </citation>
    <scope>NUCLEOTIDE SEQUENCE</scope>
</reference>
<dbReference type="OrthoDB" id="10048290at2759"/>
<dbReference type="InterPro" id="IPR037185">
    <property type="entry name" value="EmrE-like"/>
</dbReference>
<keyword evidence="1" id="KW-0472">Membrane</keyword>
<dbReference type="SUPFAM" id="SSF103481">
    <property type="entry name" value="Multidrug resistance efflux transporter EmrE"/>
    <property type="match status" value="1"/>
</dbReference>
<evidence type="ECO:0000259" key="2">
    <source>
        <dbReference type="Pfam" id="PF00892"/>
    </source>
</evidence>
<sequence>MGRAWFLKIYSLFANGKGLLASLAAAIGFTVSPVLSRRAADVGVPGLQLALVNELCKFALFVPLAFIFRVPLRGNDWKQTVLMVVNGGMRALGGTLLVLSVILIPPGNVLAISQGAAAPIYGMIVAWLIMREAPGWPNVIGIVFQLTGVAMIVFGGTPVLDSSTEHSDSTCANDRNITMEPNAACNHMG</sequence>
<name>A0A8K0EYN1_BRALA</name>
<keyword evidence="1" id="KW-0812">Transmembrane</keyword>
<gene>
    <name evidence="3" type="primary">Hypp5207</name>
    <name evidence="3" type="ORF">BLAG_LOCUS25047</name>
</gene>
<dbReference type="GO" id="GO:0016020">
    <property type="term" value="C:membrane"/>
    <property type="evidence" value="ECO:0007669"/>
    <property type="project" value="InterPro"/>
</dbReference>
<dbReference type="InterPro" id="IPR000620">
    <property type="entry name" value="EamA_dom"/>
</dbReference>
<dbReference type="Proteomes" id="UP000838412">
    <property type="component" value="Chromosome 9"/>
</dbReference>
<feature type="transmembrane region" description="Helical" evidence="1">
    <location>
        <begin position="110"/>
        <end position="130"/>
    </location>
</feature>
<feature type="transmembrane region" description="Helical" evidence="1">
    <location>
        <begin position="142"/>
        <end position="160"/>
    </location>
</feature>
<keyword evidence="1" id="KW-1133">Transmembrane helix</keyword>
<feature type="transmembrane region" description="Helical" evidence="1">
    <location>
        <begin position="46"/>
        <end position="68"/>
    </location>
</feature>
<proteinExistence type="predicted"/>
<accession>A0A8K0EYN1</accession>
<protein>
    <submittedName>
        <fullName evidence="3">Hypp5207 protein</fullName>
    </submittedName>
</protein>
<evidence type="ECO:0000313" key="4">
    <source>
        <dbReference type="Proteomes" id="UP000838412"/>
    </source>
</evidence>
<dbReference type="PANTHER" id="PTHR22911">
    <property type="entry name" value="ACYL-MALONYL CONDENSING ENZYME-RELATED"/>
    <property type="match status" value="1"/>
</dbReference>
<dbReference type="EMBL" id="OV696694">
    <property type="protein sequence ID" value="CAH1273838.1"/>
    <property type="molecule type" value="Genomic_DNA"/>
</dbReference>
<feature type="domain" description="EamA" evidence="2">
    <location>
        <begin position="17"/>
        <end position="153"/>
    </location>
</feature>